<sequence>MERNTDKTSRGTRITLSMCGLLGNSYRGPHGAVIHDPFLATGPNSPLYGSSWVLSAAFESSHVSNFICRLESQSQTMSAIDLRPGPGKRDCKYAVAVEDPGNQLQRPDYDQSDISAEFFDSLYSKYITDLWKKPHPDNVYAIMAETSVSSFACTGTLAIDAGLVE</sequence>
<organism evidence="1 2">
    <name type="scientific">Morchella conica CCBAS932</name>
    <dbReference type="NCBI Taxonomy" id="1392247"/>
    <lineage>
        <taxon>Eukaryota</taxon>
        <taxon>Fungi</taxon>
        <taxon>Dikarya</taxon>
        <taxon>Ascomycota</taxon>
        <taxon>Pezizomycotina</taxon>
        <taxon>Pezizomycetes</taxon>
        <taxon>Pezizales</taxon>
        <taxon>Morchellaceae</taxon>
        <taxon>Morchella</taxon>
    </lineage>
</organism>
<evidence type="ECO:0000313" key="2">
    <source>
        <dbReference type="Proteomes" id="UP000277580"/>
    </source>
</evidence>
<proteinExistence type="predicted"/>
<dbReference type="AlphaFoldDB" id="A0A3N4KTI8"/>
<gene>
    <name evidence="1" type="ORF">P167DRAFT_98499</name>
</gene>
<keyword evidence="2" id="KW-1185">Reference proteome</keyword>
<evidence type="ECO:0000313" key="1">
    <source>
        <dbReference type="EMBL" id="RPB13826.1"/>
    </source>
</evidence>
<reference evidence="1 2" key="1">
    <citation type="journal article" date="2018" name="Nat. Ecol. Evol.">
        <title>Pezizomycetes genomes reveal the molecular basis of ectomycorrhizal truffle lifestyle.</title>
        <authorList>
            <person name="Murat C."/>
            <person name="Payen T."/>
            <person name="Noel B."/>
            <person name="Kuo A."/>
            <person name="Morin E."/>
            <person name="Chen J."/>
            <person name="Kohler A."/>
            <person name="Krizsan K."/>
            <person name="Balestrini R."/>
            <person name="Da Silva C."/>
            <person name="Montanini B."/>
            <person name="Hainaut M."/>
            <person name="Levati E."/>
            <person name="Barry K.W."/>
            <person name="Belfiori B."/>
            <person name="Cichocki N."/>
            <person name="Clum A."/>
            <person name="Dockter R.B."/>
            <person name="Fauchery L."/>
            <person name="Guy J."/>
            <person name="Iotti M."/>
            <person name="Le Tacon F."/>
            <person name="Lindquist E.A."/>
            <person name="Lipzen A."/>
            <person name="Malagnac F."/>
            <person name="Mello A."/>
            <person name="Molinier V."/>
            <person name="Miyauchi S."/>
            <person name="Poulain J."/>
            <person name="Riccioni C."/>
            <person name="Rubini A."/>
            <person name="Sitrit Y."/>
            <person name="Splivallo R."/>
            <person name="Traeger S."/>
            <person name="Wang M."/>
            <person name="Zifcakova L."/>
            <person name="Wipf D."/>
            <person name="Zambonelli A."/>
            <person name="Paolocci F."/>
            <person name="Nowrousian M."/>
            <person name="Ottonello S."/>
            <person name="Baldrian P."/>
            <person name="Spatafora J.W."/>
            <person name="Henrissat B."/>
            <person name="Nagy L.G."/>
            <person name="Aury J.M."/>
            <person name="Wincker P."/>
            <person name="Grigoriev I.V."/>
            <person name="Bonfante P."/>
            <person name="Martin F.M."/>
        </authorList>
    </citation>
    <scope>NUCLEOTIDE SEQUENCE [LARGE SCALE GENOMIC DNA]</scope>
    <source>
        <strain evidence="1 2">CCBAS932</strain>
    </source>
</reference>
<dbReference type="EMBL" id="ML119121">
    <property type="protein sequence ID" value="RPB13826.1"/>
    <property type="molecule type" value="Genomic_DNA"/>
</dbReference>
<accession>A0A3N4KTI8</accession>
<dbReference type="InParanoid" id="A0A3N4KTI8"/>
<protein>
    <submittedName>
        <fullName evidence="1">Uncharacterized protein</fullName>
    </submittedName>
</protein>
<dbReference type="Proteomes" id="UP000277580">
    <property type="component" value="Unassembled WGS sequence"/>
</dbReference>
<name>A0A3N4KTI8_9PEZI</name>